<dbReference type="Proteomes" id="UP000681425">
    <property type="component" value="Chromosome"/>
</dbReference>
<dbReference type="PANTHER" id="PTHR22888:SF9">
    <property type="entry name" value="CYTOCHROME C OXIDASE SUBUNIT 2"/>
    <property type="match status" value="1"/>
</dbReference>
<accession>A0A975Q0E9</accession>
<keyword evidence="5 14" id="KW-0812">Transmembrane</keyword>
<sequence>MKMVKSLVLAGLLAFSPALGMTQTAFAQDNAASAESAAAPVAEAAAPAAAAPAESAAAPAAAPAEKVAPPPRMKPTEGIGMPMPGEITIQKQFTDTGRQALWMHDWLLLPIITFTSIFVLVLLAWTMFRYRRAANPVPSKTSHNTLIEIIWTVAPVLILLVIAVPSIGLLADQYKPAPKDALTVKVTGYQWYWGYEYPDQGIPEFVSNMLTKEKAAENGEPYLLAPDNRLVLPAGKPIKLIITGADVIHSFAVPSLWVKMDAVPGRLNEKSFTIDKPGVYYGQCSELCGARHGFMPIAIEALPPAQFDQWVLSQGGNPKGKAETPATTAAAAPASAPAKI</sequence>
<dbReference type="InterPro" id="IPR011759">
    <property type="entry name" value="Cyt_c_oxidase_su2_TM_dom"/>
</dbReference>
<name>A0A975Q0E9_9SPHN</name>
<keyword evidence="6 15" id="KW-0479">Metal-binding</keyword>
<evidence type="ECO:0000256" key="5">
    <source>
        <dbReference type="ARBA" id="ARBA00022692"/>
    </source>
</evidence>
<evidence type="ECO:0000256" key="12">
    <source>
        <dbReference type="ARBA" id="ARBA00024688"/>
    </source>
</evidence>
<keyword evidence="11 17" id="KW-0472">Membrane</keyword>
<evidence type="ECO:0000256" key="7">
    <source>
        <dbReference type="ARBA" id="ARBA00022967"/>
    </source>
</evidence>
<dbReference type="Gene3D" id="2.60.40.420">
    <property type="entry name" value="Cupredoxins - blue copper proteins"/>
    <property type="match status" value="1"/>
</dbReference>
<dbReference type="Pfam" id="PF02790">
    <property type="entry name" value="COX2_TM"/>
    <property type="match status" value="1"/>
</dbReference>
<dbReference type="SUPFAM" id="SSF81464">
    <property type="entry name" value="Cytochrome c oxidase subunit II-like, transmembrane region"/>
    <property type="match status" value="1"/>
</dbReference>
<evidence type="ECO:0000256" key="16">
    <source>
        <dbReference type="SAM" id="MobiDB-lite"/>
    </source>
</evidence>
<keyword evidence="10 15" id="KW-0186">Copper</keyword>
<evidence type="ECO:0000256" key="18">
    <source>
        <dbReference type="SAM" id="SignalP"/>
    </source>
</evidence>
<dbReference type="PROSITE" id="PS00078">
    <property type="entry name" value="COX2"/>
    <property type="match status" value="1"/>
</dbReference>
<evidence type="ECO:0000259" key="19">
    <source>
        <dbReference type="PROSITE" id="PS50857"/>
    </source>
</evidence>
<feature type="domain" description="Cytochrome oxidase subunit II transmembrane region profile" evidence="20">
    <location>
        <begin position="81"/>
        <end position="177"/>
    </location>
</feature>
<comment type="similarity">
    <text evidence="2 14">Belongs to the cytochrome c oxidase subunit 2 family.</text>
</comment>
<dbReference type="PANTHER" id="PTHR22888">
    <property type="entry name" value="CYTOCHROME C OXIDASE, SUBUNIT II"/>
    <property type="match status" value="1"/>
</dbReference>
<comment type="function">
    <text evidence="12 15">Subunits I and II form the functional core of the enzyme complex. Electrons originating in cytochrome c are transferred via heme a and Cu(A) to the binuclear center formed by heme a3 and Cu(B).</text>
</comment>
<dbReference type="InterPro" id="IPR008972">
    <property type="entry name" value="Cupredoxin"/>
</dbReference>
<feature type="transmembrane region" description="Helical" evidence="17">
    <location>
        <begin position="149"/>
        <end position="171"/>
    </location>
</feature>
<keyword evidence="22" id="KW-1185">Reference proteome</keyword>
<feature type="region of interest" description="Disordered" evidence="16">
    <location>
        <begin position="60"/>
        <end position="82"/>
    </location>
</feature>
<feature type="domain" description="Cytochrome oxidase subunit II copper A binding" evidence="19">
    <location>
        <begin position="179"/>
        <end position="313"/>
    </location>
</feature>
<evidence type="ECO:0000256" key="1">
    <source>
        <dbReference type="ARBA" id="ARBA00004141"/>
    </source>
</evidence>
<keyword evidence="4 14" id="KW-0679">Respiratory chain</keyword>
<evidence type="ECO:0000256" key="2">
    <source>
        <dbReference type="ARBA" id="ARBA00007866"/>
    </source>
</evidence>
<dbReference type="KEGG" id="spph:KFK14_16745"/>
<evidence type="ECO:0000259" key="20">
    <source>
        <dbReference type="PROSITE" id="PS50999"/>
    </source>
</evidence>
<evidence type="ECO:0000256" key="8">
    <source>
        <dbReference type="ARBA" id="ARBA00022982"/>
    </source>
</evidence>
<dbReference type="InterPro" id="IPR001505">
    <property type="entry name" value="Copper_CuA"/>
</dbReference>
<keyword evidence="8 14" id="KW-0249">Electron transport</keyword>
<dbReference type="InterPro" id="IPR045187">
    <property type="entry name" value="CcO_II"/>
</dbReference>
<evidence type="ECO:0000256" key="13">
    <source>
        <dbReference type="ARBA" id="ARBA00047816"/>
    </source>
</evidence>
<dbReference type="EMBL" id="CP073910">
    <property type="protein sequence ID" value="QUT04674.1"/>
    <property type="molecule type" value="Genomic_DNA"/>
</dbReference>
<comment type="cofactor">
    <cofactor evidence="15">
        <name>Cu cation</name>
        <dbReference type="ChEBI" id="CHEBI:23378"/>
    </cofactor>
    <text evidence="15">Binds a copper A center.</text>
</comment>
<keyword evidence="7" id="KW-1278">Translocase</keyword>
<keyword evidence="9 17" id="KW-1133">Transmembrane helix</keyword>
<dbReference type="InterPro" id="IPR034210">
    <property type="entry name" value="CcO_II_C"/>
</dbReference>
<dbReference type="NCBIfam" id="TIGR02866">
    <property type="entry name" value="CoxB"/>
    <property type="match status" value="1"/>
</dbReference>
<dbReference type="PROSITE" id="PS50999">
    <property type="entry name" value="COX2_TM"/>
    <property type="match status" value="1"/>
</dbReference>
<dbReference type="GO" id="GO:0004129">
    <property type="term" value="F:cytochrome-c oxidase activity"/>
    <property type="evidence" value="ECO:0007669"/>
    <property type="project" value="UniProtKB-EC"/>
</dbReference>
<dbReference type="GO" id="GO:0042773">
    <property type="term" value="P:ATP synthesis coupled electron transport"/>
    <property type="evidence" value="ECO:0007669"/>
    <property type="project" value="TreeGrafter"/>
</dbReference>
<dbReference type="InterPro" id="IPR014222">
    <property type="entry name" value="Cyt_c_oxidase_su2"/>
</dbReference>
<dbReference type="GO" id="GO:0016491">
    <property type="term" value="F:oxidoreductase activity"/>
    <property type="evidence" value="ECO:0007669"/>
    <property type="project" value="InterPro"/>
</dbReference>
<dbReference type="GO" id="GO:0005886">
    <property type="term" value="C:plasma membrane"/>
    <property type="evidence" value="ECO:0007669"/>
    <property type="project" value="UniProtKB-SubCell"/>
</dbReference>
<dbReference type="GO" id="GO:0005507">
    <property type="term" value="F:copper ion binding"/>
    <property type="evidence" value="ECO:0007669"/>
    <property type="project" value="InterPro"/>
</dbReference>
<evidence type="ECO:0000256" key="4">
    <source>
        <dbReference type="ARBA" id="ARBA00022660"/>
    </source>
</evidence>
<feature type="transmembrane region" description="Helical" evidence="17">
    <location>
        <begin position="106"/>
        <end position="128"/>
    </location>
</feature>
<evidence type="ECO:0000256" key="3">
    <source>
        <dbReference type="ARBA" id="ARBA00022448"/>
    </source>
</evidence>
<protein>
    <recommendedName>
        <fullName evidence="15">Cytochrome c oxidase subunit 2</fullName>
        <ecNumber evidence="15">7.1.1.9</ecNumber>
    </recommendedName>
</protein>
<feature type="compositionally biased region" description="Low complexity" evidence="16">
    <location>
        <begin position="323"/>
        <end position="340"/>
    </location>
</feature>
<dbReference type="RefSeq" id="WP_212608452.1">
    <property type="nucleotide sequence ID" value="NZ_CP073910.1"/>
</dbReference>
<gene>
    <name evidence="21" type="primary">coxB</name>
    <name evidence="21" type="ORF">KFK14_16745</name>
</gene>
<comment type="catalytic activity">
    <reaction evidence="13 15">
        <text>4 Fe(II)-[cytochrome c] + O2 + 8 H(+)(in) = 4 Fe(III)-[cytochrome c] + 2 H2O + 4 H(+)(out)</text>
        <dbReference type="Rhea" id="RHEA:11436"/>
        <dbReference type="Rhea" id="RHEA-COMP:10350"/>
        <dbReference type="Rhea" id="RHEA-COMP:14399"/>
        <dbReference type="ChEBI" id="CHEBI:15377"/>
        <dbReference type="ChEBI" id="CHEBI:15378"/>
        <dbReference type="ChEBI" id="CHEBI:15379"/>
        <dbReference type="ChEBI" id="CHEBI:29033"/>
        <dbReference type="ChEBI" id="CHEBI:29034"/>
        <dbReference type="EC" id="7.1.1.9"/>
    </reaction>
</comment>
<evidence type="ECO:0000313" key="21">
    <source>
        <dbReference type="EMBL" id="QUT04674.1"/>
    </source>
</evidence>
<evidence type="ECO:0000256" key="14">
    <source>
        <dbReference type="RuleBase" id="RU000456"/>
    </source>
</evidence>
<evidence type="ECO:0000256" key="9">
    <source>
        <dbReference type="ARBA" id="ARBA00022989"/>
    </source>
</evidence>
<dbReference type="CDD" id="cd13912">
    <property type="entry name" value="CcO_II_C"/>
    <property type="match status" value="1"/>
</dbReference>
<dbReference type="PRINTS" id="PR01166">
    <property type="entry name" value="CYCOXIDASEII"/>
</dbReference>
<evidence type="ECO:0000256" key="6">
    <source>
        <dbReference type="ARBA" id="ARBA00022723"/>
    </source>
</evidence>
<dbReference type="EC" id="7.1.1.9" evidence="15"/>
<organism evidence="21 22">
    <name type="scientific">Sphingobium phenoxybenzoativorans</name>
    <dbReference type="NCBI Taxonomy" id="1592790"/>
    <lineage>
        <taxon>Bacteria</taxon>
        <taxon>Pseudomonadati</taxon>
        <taxon>Pseudomonadota</taxon>
        <taxon>Alphaproteobacteria</taxon>
        <taxon>Sphingomonadales</taxon>
        <taxon>Sphingomonadaceae</taxon>
        <taxon>Sphingobium</taxon>
    </lineage>
</organism>
<evidence type="ECO:0000256" key="15">
    <source>
        <dbReference type="RuleBase" id="RU004024"/>
    </source>
</evidence>
<evidence type="ECO:0000256" key="17">
    <source>
        <dbReference type="SAM" id="Phobius"/>
    </source>
</evidence>
<dbReference type="SUPFAM" id="SSF49503">
    <property type="entry name" value="Cupredoxins"/>
    <property type="match status" value="1"/>
</dbReference>
<dbReference type="Pfam" id="PF00116">
    <property type="entry name" value="COX2"/>
    <property type="match status" value="1"/>
</dbReference>
<feature type="chain" id="PRO_5038145166" description="Cytochrome c oxidase subunit 2" evidence="18">
    <location>
        <begin position="28"/>
        <end position="340"/>
    </location>
</feature>
<keyword evidence="18" id="KW-0732">Signal</keyword>
<feature type="signal peptide" evidence="18">
    <location>
        <begin position="1"/>
        <end position="27"/>
    </location>
</feature>
<proteinExistence type="inferred from homology"/>
<dbReference type="InterPro" id="IPR036257">
    <property type="entry name" value="Cyt_c_oxidase_su2_TM_sf"/>
</dbReference>
<evidence type="ECO:0000256" key="10">
    <source>
        <dbReference type="ARBA" id="ARBA00023008"/>
    </source>
</evidence>
<keyword evidence="3 14" id="KW-0813">Transport</keyword>
<dbReference type="AlphaFoldDB" id="A0A975Q0E9"/>
<evidence type="ECO:0000256" key="11">
    <source>
        <dbReference type="ARBA" id="ARBA00023136"/>
    </source>
</evidence>
<comment type="subcellular location">
    <subcellularLocation>
        <location evidence="14">Cell membrane</location>
        <topology evidence="14">Multi-pass membrane protein</topology>
    </subcellularLocation>
    <subcellularLocation>
        <location evidence="1">Membrane</location>
        <topology evidence="1">Multi-pass membrane protein</topology>
    </subcellularLocation>
</comment>
<evidence type="ECO:0000313" key="22">
    <source>
        <dbReference type="Proteomes" id="UP000681425"/>
    </source>
</evidence>
<feature type="region of interest" description="Disordered" evidence="16">
    <location>
        <begin position="313"/>
        <end position="340"/>
    </location>
</feature>
<dbReference type="Gene3D" id="1.10.287.90">
    <property type="match status" value="1"/>
</dbReference>
<reference evidence="21" key="1">
    <citation type="submission" date="2021-04" db="EMBL/GenBank/DDBJ databases">
        <title>Isolation of p-tert-butylphenol degrading bacteria Sphingobium phenoxybenzoativorans Tas13 from active sludge.</title>
        <authorList>
            <person name="Li Y."/>
        </authorList>
    </citation>
    <scope>NUCLEOTIDE SEQUENCE</scope>
    <source>
        <strain evidence="21">Tas13</strain>
    </source>
</reference>
<dbReference type="InterPro" id="IPR002429">
    <property type="entry name" value="CcO_II-like_C"/>
</dbReference>
<dbReference type="PROSITE" id="PS50857">
    <property type="entry name" value="COX2_CUA"/>
    <property type="match status" value="1"/>
</dbReference>